<evidence type="ECO:0000313" key="4">
    <source>
        <dbReference type="EMBL" id="PRX43649.1"/>
    </source>
</evidence>
<dbReference type="RefSeq" id="WP_106182233.1">
    <property type="nucleotide sequence ID" value="NZ_PVNH01000014.1"/>
</dbReference>
<evidence type="ECO:0000259" key="3">
    <source>
        <dbReference type="Pfam" id="PF25906"/>
    </source>
</evidence>
<comment type="caution">
    <text evidence="4">The sequence shown here is derived from an EMBL/GenBank/DDBJ whole genome shotgun (WGS) entry which is preliminary data.</text>
</comment>
<keyword evidence="5" id="KW-1185">Reference proteome</keyword>
<dbReference type="InterPro" id="IPR042070">
    <property type="entry name" value="PucR_C-HTH_sf"/>
</dbReference>
<gene>
    <name evidence="4" type="ORF">B0I33_114110</name>
</gene>
<dbReference type="OrthoDB" id="5243741at2"/>
<organism evidence="4 5">
    <name type="scientific">Prauserella shujinwangii</name>
    <dbReference type="NCBI Taxonomy" id="1453103"/>
    <lineage>
        <taxon>Bacteria</taxon>
        <taxon>Bacillati</taxon>
        <taxon>Actinomycetota</taxon>
        <taxon>Actinomycetes</taxon>
        <taxon>Pseudonocardiales</taxon>
        <taxon>Pseudonocardiaceae</taxon>
        <taxon>Prauserella</taxon>
    </lineage>
</organism>
<dbReference type="InterPro" id="IPR051448">
    <property type="entry name" value="CdaR-like_regulators"/>
</dbReference>
<dbReference type="Proteomes" id="UP000238362">
    <property type="component" value="Unassembled WGS sequence"/>
</dbReference>
<feature type="region of interest" description="Disordered" evidence="1">
    <location>
        <begin position="14"/>
        <end position="55"/>
    </location>
</feature>
<dbReference type="Pfam" id="PF13556">
    <property type="entry name" value="HTH_30"/>
    <property type="match status" value="1"/>
</dbReference>
<evidence type="ECO:0000256" key="1">
    <source>
        <dbReference type="SAM" id="MobiDB-lite"/>
    </source>
</evidence>
<dbReference type="InterPro" id="IPR058663">
    <property type="entry name" value="PucR-like_N"/>
</dbReference>
<dbReference type="Pfam" id="PF25906">
    <property type="entry name" value="PucR-like_N"/>
    <property type="match status" value="1"/>
</dbReference>
<dbReference type="PANTHER" id="PTHR33744:SF1">
    <property type="entry name" value="DNA-BINDING TRANSCRIPTIONAL ACTIVATOR ADER"/>
    <property type="match status" value="1"/>
</dbReference>
<dbReference type="InterPro" id="IPR025736">
    <property type="entry name" value="PucR_C-HTH_dom"/>
</dbReference>
<proteinExistence type="predicted"/>
<protein>
    <submittedName>
        <fullName evidence="4">PucR-like helix-turn-helix protein</fullName>
    </submittedName>
</protein>
<reference evidence="4 5" key="1">
    <citation type="submission" date="2018-03" db="EMBL/GenBank/DDBJ databases">
        <title>Genomic Encyclopedia of Type Strains, Phase III (KMG-III): the genomes of soil and plant-associated and newly described type strains.</title>
        <authorList>
            <person name="Whitman W."/>
        </authorList>
    </citation>
    <scope>NUCLEOTIDE SEQUENCE [LARGE SCALE GENOMIC DNA]</scope>
    <source>
        <strain evidence="4 5">CGMCC 4.7125</strain>
    </source>
</reference>
<sequence>MTADFHGSVAVNASARASCPPPRTGGQNAAEGAAVRPGAPRPRQAAGTGPRPAAGDTARQLWAAIPAELAEKLRPLAGLLVADAIREVQRAVPTYNRPLTGKFREVLVGAIEAAVYKCFDNICNPGTPQTDWKRVFRYAGKVEYLEGRTLDALQTAVRVGARVVWRHISVKGREIGIPADTLFATADAIFAWVDELCTVAIEGYTEAQLHAMGALERRRRQLLKLVLSEKPVSQQSLTDLASTTDWPLPATVAVVALEYRDDQHQLPGISLGPEALIDLESSKPCIVVADPARHLRALQRELGDRRAAVGPAVPLADAHRSLACARSALTLVRRGILPPEQVTWCADHLPTLVLLADEFLVGQLAERALRPFADLTTKQRERLTATLLAWLETPGSINDVAARLDVHPQTVRYRMHQLQELLGDQLRDPDSRLALEIALRTRTLLAGEALANRRRTRRQQPAS</sequence>
<dbReference type="PANTHER" id="PTHR33744">
    <property type="entry name" value="CARBOHYDRATE DIACID REGULATOR"/>
    <property type="match status" value="1"/>
</dbReference>
<feature type="domain" description="PucR C-terminal helix-turn-helix" evidence="2">
    <location>
        <begin position="383"/>
        <end position="440"/>
    </location>
</feature>
<dbReference type="Gene3D" id="1.10.10.2840">
    <property type="entry name" value="PucR C-terminal helix-turn-helix domain"/>
    <property type="match status" value="1"/>
</dbReference>
<evidence type="ECO:0000259" key="2">
    <source>
        <dbReference type="Pfam" id="PF13556"/>
    </source>
</evidence>
<dbReference type="EMBL" id="PVNH01000014">
    <property type="protein sequence ID" value="PRX43649.1"/>
    <property type="molecule type" value="Genomic_DNA"/>
</dbReference>
<dbReference type="AlphaFoldDB" id="A0A2T0LL18"/>
<evidence type="ECO:0000313" key="5">
    <source>
        <dbReference type="Proteomes" id="UP000238362"/>
    </source>
</evidence>
<feature type="domain" description="PucR-like N-terminal" evidence="3">
    <location>
        <begin position="62"/>
        <end position="227"/>
    </location>
</feature>
<name>A0A2T0LL18_9PSEU</name>
<accession>A0A2T0LL18</accession>